<reference evidence="1 2" key="1">
    <citation type="submission" date="2019-07" db="EMBL/GenBank/DDBJ databases">
        <title>WGS assembly of Gossypium mustelinum.</title>
        <authorList>
            <person name="Chen Z.J."/>
            <person name="Sreedasyam A."/>
            <person name="Ando A."/>
            <person name="Song Q."/>
            <person name="De L."/>
            <person name="Hulse-Kemp A."/>
            <person name="Ding M."/>
            <person name="Ye W."/>
            <person name="Kirkbride R."/>
            <person name="Jenkins J."/>
            <person name="Plott C."/>
            <person name="Lovell J."/>
            <person name="Lin Y.-M."/>
            <person name="Vaughn R."/>
            <person name="Liu B."/>
            <person name="Li W."/>
            <person name="Simpson S."/>
            <person name="Scheffler B."/>
            <person name="Saski C."/>
            <person name="Grover C."/>
            <person name="Hu G."/>
            <person name="Conover J."/>
            <person name="Carlson J."/>
            <person name="Shu S."/>
            <person name="Boston L."/>
            <person name="Williams M."/>
            <person name="Peterson D."/>
            <person name="Mcgee K."/>
            <person name="Jones D."/>
            <person name="Wendel J."/>
            <person name="Stelly D."/>
            <person name="Grimwood J."/>
            <person name="Schmutz J."/>
        </authorList>
    </citation>
    <scope>NUCLEOTIDE SEQUENCE [LARGE SCALE GENOMIC DNA]</scope>
    <source>
        <strain evidence="1">1408120.09</strain>
    </source>
</reference>
<protein>
    <submittedName>
        <fullName evidence="1">Uncharacterized protein</fullName>
    </submittedName>
</protein>
<gene>
    <name evidence="1" type="ORF">E1A91_A04G114100v1</name>
</gene>
<organism evidence="1 2">
    <name type="scientific">Gossypium mustelinum</name>
    <name type="common">Cotton</name>
    <name type="synonym">Gossypium caicoense</name>
    <dbReference type="NCBI Taxonomy" id="34275"/>
    <lineage>
        <taxon>Eukaryota</taxon>
        <taxon>Viridiplantae</taxon>
        <taxon>Streptophyta</taxon>
        <taxon>Embryophyta</taxon>
        <taxon>Tracheophyta</taxon>
        <taxon>Spermatophyta</taxon>
        <taxon>Magnoliopsida</taxon>
        <taxon>eudicotyledons</taxon>
        <taxon>Gunneridae</taxon>
        <taxon>Pentapetalae</taxon>
        <taxon>rosids</taxon>
        <taxon>malvids</taxon>
        <taxon>Malvales</taxon>
        <taxon>Malvaceae</taxon>
        <taxon>Malvoideae</taxon>
        <taxon>Gossypium</taxon>
    </lineage>
</organism>
<dbReference type="Proteomes" id="UP000323597">
    <property type="component" value="Chromosome A04"/>
</dbReference>
<sequence length="37" mass="4305">MFANLLTLTHVASLIFFFLLTYLITTQVQASIYRLIK</sequence>
<name>A0A5D2ZP34_GOSMU</name>
<proteinExistence type="predicted"/>
<evidence type="ECO:0000313" key="1">
    <source>
        <dbReference type="EMBL" id="TYJ40064.1"/>
    </source>
</evidence>
<accession>A0A5D2ZP34</accession>
<dbReference type="EMBL" id="CM017639">
    <property type="protein sequence ID" value="TYJ40064.1"/>
    <property type="molecule type" value="Genomic_DNA"/>
</dbReference>
<evidence type="ECO:0000313" key="2">
    <source>
        <dbReference type="Proteomes" id="UP000323597"/>
    </source>
</evidence>
<keyword evidence="2" id="KW-1185">Reference proteome</keyword>
<dbReference type="AlphaFoldDB" id="A0A5D2ZP34"/>